<feature type="chain" id="PRO_5046455064" evidence="1">
    <location>
        <begin position="35"/>
        <end position="177"/>
    </location>
</feature>
<feature type="non-terminal residue" evidence="2">
    <location>
        <position position="1"/>
    </location>
</feature>
<gene>
    <name evidence="2" type="ORF">CCMP2556_LOCUS18493</name>
</gene>
<name>A0ABP0KYS4_9DINO</name>
<protein>
    <submittedName>
        <fullName evidence="2">Uncharacterized protein</fullName>
    </submittedName>
</protein>
<evidence type="ECO:0000256" key="1">
    <source>
        <dbReference type="SAM" id="SignalP"/>
    </source>
</evidence>
<dbReference type="EMBL" id="CAXAMN010010524">
    <property type="protein sequence ID" value="CAK9031965.1"/>
    <property type="molecule type" value="Genomic_DNA"/>
</dbReference>
<reference evidence="2 3" key="1">
    <citation type="submission" date="2024-02" db="EMBL/GenBank/DDBJ databases">
        <authorList>
            <person name="Chen Y."/>
            <person name="Shah S."/>
            <person name="Dougan E. K."/>
            <person name="Thang M."/>
            <person name="Chan C."/>
        </authorList>
    </citation>
    <scope>NUCLEOTIDE SEQUENCE [LARGE SCALE GENOMIC DNA]</scope>
</reference>
<keyword evidence="3" id="KW-1185">Reference proteome</keyword>
<feature type="signal peptide" evidence="1">
    <location>
        <begin position="1"/>
        <end position="34"/>
    </location>
</feature>
<organism evidence="2 3">
    <name type="scientific">Durusdinium trenchii</name>
    <dbReference type="NCBI Taxonomy" id="1381693"/>
    <lineage>
        <taxon>Eukaryota</taxon>
        <taxon>Sar</taxon>
        <taxon>Alveolata</taxon>
        <taxon>Dinophyceae</taxon>
        <taxon>Suessiales</taxon>
        <taxon>Symbiodiniaceae</taxon>
        <taxon>Durusdinium</taxon>
    </lineage>
</organism>
<accession>A0ABP0KYS4</accession>
<sequence length="177" mass="19752">RPRGLRISWCDVSSGMSRGAFHLLFLHHLLLAFAARHAAQSGANSAAVSADWSRSARQTLQSIQLLWNPDEGNESEATENNTEVQLSQYLAVMALKSCTEMSSVNVKNSSVLELKRRLKDAKPRPATSRDGISMKPMKLLLDHVKHSATWGSVLSQLQAIRLPTSRWHTCEFRKACR</sequence>
<proteinExistence type="predicted"/>
<comment type="caution">
    <text evidence="2">The sequence shown here is derived from an EMBL/GenBank/DDBJ whole genome shotgun (WGS) entry which is preliminary data.</text>
</comment>
<keyword evidence="1" id="KW-0732">Signal</keyword>
<dbReference type="Proteomes" id="UP001642484">
    <property type="component" value="Unassembled WGS sequence"/>
</dbReference>
<evidence type="ECO:0000313" key="3">
    <source>
        <dbReference type="Proteomes" id="UP001642484"/>
    </source>
</evidence>
<evidence type="ECO:0000313" key="2">
    <source>
        <dbReference type="EMBL" id="CAK9031965.1"/>
    </source>
</evidence>